<gene>
    <name evidence="6" type="primary">LOC104754582</name>
</gene>
<evidence type="ECO:0000256" key="4">
    <source>
        <dbReference type="ARBA" id="ARBA00035265"/>
    </source>
</evidence>
<proteinExistence type="inferred from homology"/>
<evidence type="ECO:0000256" key="3">
    <source>
        <dbReference type="ARBA" id="ARBA00023274"/>
    </source>
</evidence>
<protein>
    <recommendedName>
        <fullName evidence="4">Large ribosomal subunit protein bL28c</fullName>
    </recommendedName>
</protein>
<evidence type="ECO:0000256" key="1">
    <source>
        <dbReference type="ARBA" id="ARBA00008760"/>
    </source>
</evidence>
<comment type="similarity">
    <text evidence="1">Belongs to the bacterial ribosomal protein bL28 family.</text>
</comment>
<dbReference type="InterPro" id="IPR001383">
    <property type="entry name" value="Ribosomal_bL28_bact-type"/>
</dbReference>
<name>A0ABM0WRG1_CAMSA</name>
<dbReference type="RefSeq" id="XP_010475103.1">
    <property type="nucleotide sequence ID" value="XM_010476801.2"/>
</dbReference>
<dbReference type="InterPro" id="IPR026569">
    <property type="entry name" value="Ribosomal_bL28"/>
</dbReference>
<evidence type="ECO:0000313" key="5">
    <source>
        <dbReference type="Proteomes" id="UP000694864"/>
    </source>
</evidence>
<keyword evidence="2" id="KW-0689">Ribosomal protein</keyword>
<dbReference type="HAMAP" id="MF_00373">
    <property type="entry name" value="Ribosomal_bL28"/>
    <property type="match status" value="1"/>
</dbReference>
<organism evidence="5 6">
    <name type="scientific">Camelina sativa</name>
    <name type="common">False flax</name>
    <name type="synonym">Myagrum sativum</name>
    <dbReference type="NCBI Taxonomy" id="90675"/>
    <lineage>
        <taxon>Eukaryota</taxon>
        <taxon>Viridiplantae</taxon>
        <taxon>Streptophyta</taxon>
        <taxon>Embryophyta</taxon>
        <taxon>Tracheophyta</taxon>
        <taxon>Spermatophyta</taxon>
        <taxon>Magnoliopsida</taxon>
        <taxon>eudicotyledons</taxon>
        <taxon>Gunneridae</taxon>
        <taxon>Pentapetalae</taxon>
        <taxon>rosids</taxon>
        <taxon>malvids</taxon>
        <taxon>Brassicales</taxon>
        <taxon>Brassicaceae</taxon>
        <taxon>Camelineae</taxon>
        <taxon>Camelina</taxon>
    </lineage>
</organism>
<reference evidence="6" key="2">
    <citation type="submission" date="2025-08" db="UniProtKB">
        <authorList>
            <consortium name="RefSeq"/>
        </authorList>
    </citation>
    <scope>IDENTIFICATION</scope>
    <source>
        <tissue evidence="6">Leaf</tissue>
    </source>
</reference>
<dbReference type="PANTHER" id="PTHR13528">
    <property type="entry name" value="39S RIBOSOMAL PROTEIN L28, MITOCHONDRIAL"/>
    <property type="match status" value="1"/>
</dbReference>
<dbReference type="Proteomes" id="UP000694864">
    <property type="component" value="Chromosome 17"/>
</dbReference>
<dbReference type="InterPro" id="IPR037147">
    <property type="entry name" value="Ribosomal_bL28_sf"/>
</dbReference>
<dbReference type="InterPro" id="IPR034704">
    <property type="entry name" value="Ribosomal_bL28/bL31-like_sf"/>
</dbReference>
<dbReference type="PANTHER" id="PTHR13528:SF2">
    <property type="entry name" value="LARGE RIBOSOMAL SUBUNIT PROTEIN BL28M"/>
    <property type="match status" value="1"/>
</dbReference>
<dbReference type="Pfam" id="PF00830">
    <property type="entry name" value="Ribosomal_L28"/>
    <property type="match status" value="1"/>
</dbReference>
<sequence>MATMATQGPWLKIASVSQPKSVAKSTELGFLTSQLSGVRISHGYSDVINRIALPSVPSLLQPVVARRICPFTGKKANRANKVSFSNHKTKKLQFVNLQYKKVWWEAGKRFVKLRLSTKALKTIEKNGLDAVAKKAGIDLRKK</sequence>
<dbReference type="Gene3D" id="2.30.170.40">
    <property type="entry name" value="Ribosomal protein L28/L24"/>
    <property type="match status" value="1"/>
</dbReference>
<evidence type="ECO:0000313" key="6">
    <source>
        <dbReference type="RefSeq" id="XP_010475103.1"/>
    </source>
</evidence>
<dbReference type="GeneID" id="104754582"/>
<reference evidence="5" key="1">
    <citation type="journal article" date="2014" name="Nat. Commun.">
        <title>The emerging biofuel crop Camelina sativa retains a highly undifferentiated hexaploid genome structure.</title>
        <authorList>
            <person name="Kagale S."/>
            <person name="Koh C."/>
            <person name="Nixon J."/>
            <person name="Bollina V."/>
            <person name="Clarke W.E."/>
            <person name="Tuteja R."/>
            <person name="Spillane C."/>
            <person name="Robinson S.J."/>
            <person name="Links M.G."/>
            <person name="Clarke C."/>
            <person name="Higgins E.E."/>
            <person name="Huebert T."/>
            <person name="Sharpe A.G."/>
            <person name="Parkin I.A."/>
        </authorList>
    </citation>
    <scope>NUCLEOTIDE SEQUENCE [LARGE SCALE GENOMIC DNA]</scope>
    <source>
        <strain evidence="5">cv. DH55</strain>
    </source>
</reference>
<evidence type="ECO:0000256" key="2">
    <source>
        <dbReference type="ARBA" id="ARBA00022980"/>
    </source>
</evidence>
<keyword evidence="5" id="KW-1185">Reference proteome</keyword>
<dbReference type="NCBIfam" id="TIGR00009">
    <property type="entry name" value="L28"/>
    <property type="match status" value="1"/>
</dbReference>
<accession>A0ABM0WRG1</accession>
<dbReference type="SUPFAM" id="SSF143800">
    <property type="entry name" value="L28p-like"/>
    <property type="match status" value="1"/>
</dbReference>
<keyword evidence="3" id="KW-0687">Ribonucleoprotein</keyword>